<proteinExistence type="predicted"/>
<name>A0A0C5VUQ8_9GAMM</name>
<evidence type="ECO:0000313" key="3">
    <source>
        <dbReference type="Proteomes" id="UP000032266"/>
    </source>
</evidence>
<accession>A0A0C5VUQ8</accession>
<evidence type="ECO:0000256" key="1">
    <source>
        <dbReference type="SAM" id="SignalP"/>
    </source>
</evidence>
<evidence type="ECO:0000313" key="2">
    <source>
        <dbReference type="EMBL" id="AJQ94129.1"/>
    </source>
</evidence>
<dbReference type="HOGENOM" id="CLU_1568545_0_0_6"/>
<keyword evidence="3" id="KW-1185">Reference proteome</keyword>
<dbReference type="Proteomes" id="UP000032266">
    <property type="component" value="Chromosome"/>
</dbReference>
<reference evidence="2 3" key="1">
    <citation type="submission" date="2014-01" db="EMBL/GenBank/DDBJ databases">
        <title>Full genme sequencing of cellulolytic bacterium Gynuella sunshinyii YC6258T gen. nov., sp. nov.</title>
        <authorList>
            <person name="Khan H."/>
            <person name="Chung E.J."/>
            <person name="Chung Y.R."/>
        </authorList>
    </citation>
    <scope>NUCLEOTIDE SEQUENCE [LARGE SCALE GENOMIC DNA]</scope>
    <source>
        <strain evidence="2 3">YC6258</strain>
    </source>
</reference>
<organism evidence="2 3">
    <name type="scientific">Gynuella sunshinyii YC6258</name>
    <dbReference type="NCBI Taxonomy" id="1445510"/>
    <lineage>
        <taxon>Bacteria</taxon>
        <taxon>Pseudomonadati</taxon>
        <taxon>Pseudomonadota</taxon>
        <taxon>Gammaproteobacteria</taxon>
        <taxon>Oceanospirillales</taxon>
        <taxon>Saccharospirillaceae</taxon>
        <taxon>Gynuella</taxon>
    </lineage>
</organism>
<dbReference type="KEGG" id="gsn:YC6258_02087"/>
<gene>
    <name evidence="2" type="ORF">YC6258_02087</name>
</gene>
<sequence>MKLILCLVLLMTISSVTQSKPELSLGVEVNDKNQYRVGFLALNFDPGESYNKTALEPVSAGLAPFAAKIYVKNKDGKNVTCGSVDGYSSANMSSSLSFEKDNFEPLSLGSRVYSPWLSIEDLLRGFKQCASNEVEDWDSFKIVFSVELSSLFLSVESDWHGFDADFLKRL</sequence>
<dbReference type="AlphaFoldDB" id="A0A0C5VUQ8"/>
<protein>
    <submittedName>
        <fullName evidence="2">Uncharacterized protein</fullName>
    </submittedName>
</protein>
<feature type="chain" id="PRO_5002191357" evidence="1">
    <location>
        <begin position="20"/>
        <end position="170"/>
    </location>
</feature>
<dbReference type="RefSeq" id="WP_044616729.1">
    <property type="nucleotide sequence ID" value="NZ_CP007142.1"/>
</dbReference>
<feature type="signal peptide" evidence="1">
    <location>
        <begin position="1"/>
        <end position="19"/>
    </location>
</feature>
<dbReference type="EMBL" id="CP007142">
    <property type="protein sequence ID" value="AJQ94129.1"/>
    <property type="molecule type" value="Genomic_DNA"/>
</dbReference>
<keyword evidence="1" id="KW-0732">Signal</keyword>